<dbReference type="GO" id="GO:0000155">
    <property type="term" value="F:phosphorelay sensor kinase activity"/>
    <property type="evidence" value="ECO:0007669"/>
    <property type="project" value="InterPro"/>
</dbReference>
<keyword evidence="12" id="KW-1133">Transmembrane helix</keyword>
<dbReference type="RefSeq" id="WP_023559017.1">
    <property type="nucleotide sequence ID" value="NZ_KI629786.1"/>
</dbReference>
<dbReference type="Pfam" id="PF02518">
    <property type="entry name" value="HATPase_c"/>
    <property type="match status" value="1"/>
</dbReference>
<comment type="caution">
    <text evidence="15">The sequence shown here is derived from an EMBL/GenBank/DDBJ whole genome shotgun (WGS) entry which is preliminary data.</text>
</comment>
<gene>
    <name evidence="15" type="ORF">T458_26375</name>
</gene>
<evidence type="ECO:0000256" key="11">
    <source>
        <dbReference type="ARBA" id="ARBA00023136"/>
    </source>
</evidence>
<dbReference type="FunFam" id="1.10.287.130:FF:000001">
    <property type="entry name" value="Two-component sensor histidine kinase"/>
    <property type="match status" value="1"/>
</dbReference>
<evidence type="ECO:0000256" key="1">
    <source>
        <dbReference type="ARBA" id="ARBA00000085"/>
    </source>
</evidence>
<dbReference type="InterPro" id="IPR003660">
    <property type="entry name" value="HAMP_dom"/>
</dbReference>
<evidence type="ECO:0000256" key="7">
    <source>
        <dbReference type="ARBA" id="ARBA00022741"/>
    </source>
</evidence>
<keyword evidence="4" id="KW-1003">Cell membrane</keyword>
<keyword evidence="16" id="KW-1185">Reference proteome</keyword>
<organism evidence="15 16">
    <name type="scientific">Brevibacillus panacihumi W25</name>
    <dbReference type="NCBI Taxonomy" id="1408254"/>
    <lineage>
        <taxon>Bacteria</taxon>
        <taxon>Bacillati</taxon>
        <taxon>Bacillota</taxon>
        <taxon>Bacilli</taxon>
        <taxon>Bacillales</taxon>
        <taxon>Paenibacillaceae</taxon>
        <taxon>Brevibacillus</taxon>
    </lineage>
</organism>
<dbReference type="InterPro" id="IPR050980">
    <property type="entry name" value="2C_sensor_his_kinase"/>
</dbReference>
<dbReference type="Pfam" id="PF00512">
    <property type="entry name" value="HisKA"/>
    <property type="match status" value="1"/>
</dbReference>
<dbReference type="HOGENOM" id="CLU_000445_89_6_9"/>
<dbReference type="InterPro" id="IPR036890">
    <property type="entry name" value="HATPase_C_sf"/>
</dbReference>
<dbReference type="SMART" id="SM00388">
    <property type="entry name" value="HisKA"/>
    <property type="match status" value="1"/>
</dbReference>
<evidence type="ECO:0000256" key="6">
    <source>
        <dbReference type="ARBA" id="ARBA00022679"/>
    </source>
</evidence>
<feature type="transmembrane region" description="Helical" evidence="12">
    <location>
        <begin position="202"/>
        <end position="221"/>
    </location>
</feature>
<name>V6LZM4_9BACL</name>
<dbReference type="InterPro" id="IPR003661">
    <property type="entry name" value="HisK_dim/P_dom"/>
</dbReference>
<keyword evidence="12" id="KW-0812">Transmembrane</keyword>
<dbReference type="SMART" id="SM00387">
    <property type="entry name" value="HATPase_c"/>
    <property type="match status" value="1"/>
</dbReference>
<evidence type="ECO:0000256" key="5">
    <source>
        <dbReference type="ARBA" id="ARBA00022553"/>
    </source>
</evidence>
<keyword evidence="11 12" id="KW-0472">Membrane</keyword>
<dbReference type="Gene3D" id="3.30.565.10">
    <property type="entry name" value="Histidine kinase-like ATPase, C-terminal domain"/>
    <property type="match status" value="1"/>
</dbReference>
<reference evidence="15 16" key="1">
    <citation type="journal article" date="2014" name="Genome Announc.">
        <title>Draft Genome Sequence of Brevibacillus panacihumi Strain W25, a Halotolerant Hydrocarbon-Degrading Bacterium.</title>
        <authorList>
            <person name="Wang X."/>
            <person name="Jin D."/>
            <person name="Zhou L."/>
            <person name="Wu L."/>
            <person name="An W."/>
            <person name="Chen Y."/>
            <person name="Zhao L."/>
        </authorList>
    </citation>
    <scope>NUCLEOTIDE SEQUENCE [LARGE SCALE GENOMIC DNA]</scope>
    <source>
        <strain evidence="15 16">W25</strain>
    </source>
</reference>
<dbReference type="PROSITE" id="PS50885">
    <property type="entry name" value="HAMP"/>
    <property type="match status" value="1"/>
</dbReference>
<accession>V6LZM4</accession>
<proteinExistence type="predicted"/>
<dbReference type="PRINTS" id="PR00344">
    <property type="entry name" value="BCTRLSENSOR"/>
</dbReference>
<dbReference type="PATRIC" id="fig|1408254.3.peg.5115"/>
<dbReference type="SMART" id="SM00304">
    <property type="entry name" value="HAMP"/>
    <property type="match status" value="1"/>
</dbReference>
<comment type="subcellular location">
    <subcellularLocation>
        <location evidence="2">Cell membrane</location>
        <topology evidence="2">Multi-pass membrane protein</topology>
    </subcellularLocation>
</comment>
<comment type="catalytic activity">
    <reaction evidence="1">
        <text>ATP + protein L-histidine = ADP + protein N-phospho-L-histidine.</text>
        <dbReference type="EC" id="2.7.13.3"/>
    </reaction>
</comment>
<dbReference type="Gene3D" id="6.10.340.10">
    <property type="match status" value="1"/>
</dbReference>
<feature type="domain" description="HAMP" evidence="14">
    <location>
        <begin position="223"/>
        <end position="278"/>
    </location>
</feature>
<dbReference type="InterPro" id="IPR003594">
    <property type="entry name" value="HATPase_dom"/>
</dbReference>
<dbReference type="PANTHER" id="PTHR44936">
    <property type="entry name" value="SENSOR PROTEIN CREC"/>
    <property type="match status" value="1"/>
</dbReference>
<dbReference type="Pfam" id="PF00672">
    <property type="entry name" value="HAMP"/>
    <property type="match status" value="1"/>
</dbReference>
<dbReference type="CDD" id="cd00082">
    <property type="entry name" value="HisKA"/>
    <property type="match status" value="1"/>
</dbReference>
<dbReference type="PROSITE" id="PS50109">
    <property type="entry name" value="HIS_KIN"/>
    <property type="match status" value="1"/>
</dbReference>
<dbReference type="AlphaFoldDB" id="V6LZM4"/>
<evidence type="ECO:0000259" key="14">
    <source>
        <dbReference type="PROSITE" id="PS50885"/>
    </source>
</evidence>
<feature type="transmembrane region" description="Helical" evidence="12">
    <location>
        <begin position="20"/>
        <end position="40"/>
    </location>
</feature>
<dbReference type="GO" id="GO:0005886">
    <property type="term" value="C:plasma membrane"/>
    <property type="evidence" value="ECO:0007669"/>
    <property type="project" value="UniProtKB-SubCell"/>
</dbReference>
<evidence type="ECO:0000256" key="8">
    <source>
        <dbReference type="ARBA" id="ARBA00022777"/>
    </source>
</evidence>
<feature type="domain" description="Histidine kinase" evidence="13">
    <location>
        <begin position="286"/>
        <end position="499"/>
    </location>
</feature>
<evidence type="ECO:0000256" key="10">
    <source>
        <dbReference type="ARBA" id="ARBA00023012"/>
    </source>
</evidence>
<dbReference type="OrthoDB" id="9813151at2"/>
<dbReference type="CDD" id="cd00075">
    <property type="entry name" value="HATPase"/>
    <property type="match status" value="1"/>
</dbReference>
<dbReference type="EMBL" id="AYJU01000018">
    <property type="protein sequence ID" value="EST51854.1"/>
    <property type="molecule type" value="Genomic_DNA"/>
</dbReference>
<evidence type="ECO:0000256" key="2">
    <source>
        <dbReference type="ARBA" id="ARBA00004651"/>
    </source>
</evidence>
<dbReference type="Proteomes" id="UP000017973">
    <property type="component" value="Unassembled WGS sequence"/>
</dbReference>
<evidence type="ECO:0000256" key="9">
    <source>
        <dbReference type="ARBA" id="ARBA00022840"/>
    </source>
</evidence>
<keyword evidence="9" id="KW-0067">ATP-binding</keyword>
<dbReference type="InterPro" id="IPR005467">
    <property type="entry name" value="His_kinase_dom"/>
</dbReference>
<dbReference type="InterPro" id="IPR004358">
    <property type="entry name" value="Sig_transdc_His_kin-like_C"/>
</dbReference>
<dbReference type="SUPFAM" id="SSF55874">
    <property type="entry name" value="ATPase domain of HSP90 chaperone/DNA topoisomerase II/histidine kinase"/>
    <property type="match status" value="1"/>
</dbReference>
<dbReference type="Gene3D" id="1.10.287.130">
    <property type="match status" value="1"/>
</dbReference>
<keyword evidence="5" id="KW-0597">Phosphoprotein</keyword>
<evidence type="ECO:0000313" key="15">
    <source>
        <dbReference type="EMBL" id="EST51854.1"/>
    </source>
</evidence>
<protein>
    <recommendedName>
        <fullName evidence="3">histidine kinase</fullName>
        <ecNumber evidence="3">2.7.13.3</ecNumber>
    </recommendedName>
</protein>
<keyword evidence="10" id="KW-0902">Two-component regulatory system</keyword>
<evidence type="ECO:0000256" key="4">
    <source>
        <dbReference type="ARBA" id="ARBA00022475"/>
    </source>
</evidence>
<dbReference type="STRING" id="1408254.T458_26375"/>
<keyword evidence="8 15" id="KW-0418">Kinase</keyword>
<dbReference type="CDD" id="cd06225">
    <property type="entry name" value="HAMP"/>
    <property type="match status" value="1"/>
</dbReference>
<dbReference type="eggNOG" id="COG2205">
    <property type="taxonomic scope" value="Bacteria"/>
</dbReference>
<dbReference type="PANTHER" id="PTHR44936:SF10">
    <property type="entry name" value="SENSOR PROTEIN RSTB"/>
    <property type="match status" value="1"/>
</dbReference>
<dbReference type="SUPFAM" id="SSF47384">
    <property type="entry name" value="Homodimeric domain of signal transducing histidine kinase"/>
    <property type="match status" value="1"/>
</dbReference>
<keyword evidence="7" id="KW-0547">Nucleotide-binding</keyword>
<evidence type="ECO:0000313" key="16">
    <source>
        <dbReference type="Proteomes" id="UP000017973"/>
    </source>
</evidence>
<keyword evidence="6" id="KW-0808">Transferase</keyword>
<dbReference type="InterPro" id="IPR036097">
    <property type="entry name" value="HisK_dim/P_sf"/>
</dbReference>
<evidence type="ECO:0000259" key="13">
    <source>
        <dbReference type="PROSITE" id="PS50109"/>
    </source>
</evidence>
<evidence type="ECO:0000256" key="12">
    <source>
        <dbReference type="SAM" id="Phobius"/>
    </source>
</evidence>
<dbReference type="EC" id="2.7.13.3" evidence="3"/>
<sequence>MSNNPQHDKAIPLLRFWTWRYALILLGTLVVLGLLAGFWMQMNTEQQSFQVLQARAEQLGDSYVRAKHVIQLQRIKLVETAFKISPTLPATTAVPYTSTIVMKPLEIARPIERDYMQIFNKNGAVLDSFGADPTVPVDIMKPSSHQKLVLEGKSIREKIRVNGVTWLRVGVPLWKDGTVMGALYLSAPPTDNMAKMKETYEILALVITGIAFGGWTVIYLLSRKLTRPLRQLAGAAIQVAEGDYSPDLPLPSDVKEDELKQLVTSFNTMTERLKQLEQLRTDLLAGVSHELRTPVTSIRGMVQAVQRGVVTGEKADRFLLTTLEEAKRMQKMVEDLLEFSSLEAGVVQGEQKWIPVSELITEVTQQMQAMSFFKSVKLETSPPSDPVEIRGDRGQLKQILMNLLANSVAAGATHITLEASLNDHNLVIDVADNGKGIKEAEVPYIFERYYRGDSKRKKKHGLGLGLPLSRLLAKANGGELFLLHTSEKGTVFRLSLPKQ</sequence>
<dbReference type="GO" id="GO:0005524">
    <property type="term" value="F:ATP binding"/>
    <property type="evidence" value="ECO:0007669"/>
    <property type="project" value="UniProtKB-KW"/>
</dbReference>
<dbReference type="SUPFAM" id="SSF158472">
    <property type="entry name" value="HAMP domain-like"/>
    <property type="match status" value="1"/>
</dbReference>
<evidence type="ECO:0000256" key="3">
    <source>
        <dbReference type="ARBA" id="ARBA00012438"/>
    </source>
</evidence>